<dbReference type="PANTHER" id="PTHR42756:SF1">
    <property type="entry name" value="TRANSCRIPTIONAL REPRESSOR OF EMRAB OPERON"/>
    <property type="match status" value="1"/>
</dbReference>
<evidence type="ECO:0000259" key="4">
    <source>
        <dbReference type="PROSITE" id="PS50995"/>
    </source>
</evidence>
<accession>A0A1T4W595</accession>
<evidence type="ECO:0000256" key="3">
    <source>
        <dbReference type="ARBA" id="ARBA00023163"/>
    </source>
</evidence>
<dbReference type="Gene3D" id="1.10.10.10">
    <property type="entry name" value="Winged helix-like DNA-binding domain superfamily/Winged helix DNA-binding domain"/>
    <property type="match status" value="1"/>
</dbReference>
<dbReference type="PROSITE" id="PS50995">
    <property type="entry name" value="HTH_MARR_2"/>
    <property type="match status" value="1"/>
</dbReference>
<reference evidence="5 6" key="1">
    <citation type="submission" date="2017-02" db="EMBL/GenBank/DDBJ databases">
        <authorList>
            <person name="Peterson S.W."/>
        </authorList>
    </citation>
    <scope>NUCLEOTIDE SEQUENCE [LARGE SCALE GENOMIC DNA]</scope>
    <source>
        <strain evidence="5 6">ATCC 49788</strain>
    </source>
</reference>
<dbReference type="GO" id="GO:0003700">
    <property type="term" value="F:DNA-binding transcription factor activity"/>
    <property type="evidence" value="ECO:0007669"/>
    <property type="project" value="InterPro"/>
</dbReference>
<keyword evidence="3" id="KW-0804">Transcription</keyword>
<keyword evidence="6" id="KW-1185">Reference proteome</keyword>
<evidence type="ECO:0000313" key="5">
    <source>
        <dbReference type="EMBL" id="SKA71861.1"/>
    </source>
</evidence>
<dbReference type="EMBL" id="FUYB01000003">
    <property type="protein sequence ID" value="SKA71861.1"/>
    <property type="molecule type" value="Genomic_DNA"/>
</dbReference>
<dbReference type="InterPro" id="IPR036388">
    <property type="entry name" value="WH-like_DNA-bd_sf"/>
</dbReference>
<organism evidence="5 6">
    <name type="scientific">Thiothrix eikelboomii</name>
    <dbReference type="NCBI Taxonomy" id="92487"/>
    <lineage>
        <taxon>Bacteria</taxon>
        <taxon>Pseudomonadati</taxon>
        <taxon>Pseudomonadota</taxon>
        <taxon>Gammaproteobacteria</taxon>
        <taxon>Thiotrichales</taxon>
        <taxon>Thiotrichaceae</taxon>
        <taxon>Thiothrix</taxon>
    </lineage>
</organism>
<dbReference type="SMART" id="SM00347">
    <property type="entry name" value="HTH_MARR"/>
    <property type="match status" value="1"/>
</dbReference>
<dbReference type="Proteomes" id="UP000190460">
    <property type="component" value="Unassembled WGS sequence"/>
</dbReference>
<dbReference type="OrthoDB" id="24881at72273"/>
<name>A0A1T4W595_9GAMM</name>
<sequence length="169" mass="19403">MMTIDKDKVFKNSRLTYRLETLANNAISANDPLFVEKLGCNIREMRILRLIDDHPGIEFNEIMRISGLDRSLVSRLIRSLLEKTLILRVNNTEDARRYGLFTTDTGKTCRQLGRELSDAAEALLLQPLEPAEVEQLKALLGRLLSWVRSDDYQTGVQAMYGSFRGREER</sequence>
<proteinExistence type="predicted"/>
<dbReference type="STRING" id="92487.SAMN02745130_00927"/>
<dbReference type="InterPro" id="IPR036390">
    <property type="entry name" value="WH_DNA-bd_sf"/>
</dbReference>
<keyword evidence="1" id="KW-0805">Transcription regulation</keyword>
<dbReference type="Pfam" id="PF01047">
    <property type="entry name" value="MarR"/>
    <property type="match status" value="1"/>
</dbReference>
<evidence type="ECO:0000256" key="2">
    <source>
        <dbReference type="ARBA" id="ARBA00023125"/>
    </source>
</evidence>
<evidence type="ECO:0000256" key="1">
    <source>
        <dbReference type="ARBA" id="ARBA00023015"/>
    </source>
</evidence>
<feature type="domain" description="HTH marR-type" evidence="4">
    <location>
        <begin position="12"/>
        <end position="145"/>
    </location>
</feature>
<keyword evidence="2 5" id="KW-0238">DNA-binding</keyword>
<protein>
    <submittedName>
        <fullName evidence="5">DNA-binding transcriptional regulator, MarR family</fullName>
    </submittedName>
</protein>
<dbReference type="SUPFAM" id="SSF46785">
    <property type="entry name" value="Winged helix' DNA-binding domain"/>
    <property type="match status" value="1"/>
</dbReference>
<dbReference type="AlphaFoldDB" id="A0A1T4W595"/>
<dbReference type="InterPro" id="IPR000835">
    <property type="entry name" value="HTH_MarR-typ"/>
</dbReference>
<evidence type="ECO:0000313" key="6">
    <source>
        <dbReference type="Proteomes" id="UP000190460"/>
    </source>
</evidence>
<dbReference type="PANTHER" id="PTHR42756">
    <property type="entry name" value="TRANSCRIPTIONAL REGULATOR, MARR"/>
    <property type="match status" value="1"/>
</dbReference>
<gene>
    <name evidence="5" type="ORF">SAMN02745130_00927</name>
</gene>
<dbReference type="GO" id="GO:0003677">
    <property type="term" value="F:DNA binding"/>
    <property type="evidence" value="ECO:0007669"/>
    <property type="project" value="UniProtKB-KW"/>
</dbReference>
<dbReference type="RefSeq" id="WP_078921417.1">
    <property type="nucleotide sequence ID" value="NZ_FUYB01000003.1"/>
</dbReference>